<dbReference type="Pfam" id="PF04265">
    <property type="entry name" value="TPK_B1_binding"/>
    <property type="match status" value="1"/>
</dbReference>
<keyword evidence="3 7" id="KW-0418">Kinase</keyword>
<dbReference type="GO" id="GO:0004788">
    <property type="term" value="F:thiamine diphosphokinase activity"/>
    <property type="evidence" value="ECO:0007669"/>
    <property type="project" value="UniProtKB-UniRule"/>
</dbReference>
<reference evidence="7 8" key="1">
    <citation type="submission" date="2017-02" db="EMBL/GenBank/DDBJ databases">
        <authorList>
            <person name="Peterson S.W."/>
        </authorList>
    </citation>
    <scope>NUCLEOTIDE SEQUENCE [LARGE SCALE GENOMIC DNA]</scope>
    <source>
        <strain evidence="7 8">M1</strain>
    </source>
</reference>
<keyword evidence="2" id="KW-0547">Nucleotide-binding</keyword>
<evidence type="ECO:0000256" key="4">
    <source>
        <dbReference type="ARBA" id="ARBA00022840"/>
    </source>
</evidence>
<dbReference type="GO" id="GO:0009229">
    <property type="term" value="P:thiamine diphosphate biosynthetic process"/>
    <property type="evidence" value="ECO:0007669"/>
    <property type="project" value="InterPro"/>
</dbReference>
<accession>A0A1T5MGY4</accession>
<dbReference type="GO" id="GO:0006772">
    <property type="term" value="P:thiamine metabolic process"/>
    <property type="evidence" value="ECO:0007669"/>
    <property type="project" value="UniProtKB-UniRule"/>
</dbReference>
<dbReference type="Proteomes" id="UP000190285">
    <property type="component" value="Unassembled WGS sequence"/>
</dbReference>
<protein>
    <recommendedName>
        <fullName evidence="5">Thiamine diphosphokinase</fullName>
        <ecNumber evidence="5">2.7.6.2</ecNumber>
    </recommendedName>
</protein>
<dbReference type="SUPFAM" id="SSF63999">
    <property type="entry name" value="Thiamin pyrophosphokinase, catalytic domain"/>
    <property type="match status" value="1"/>
</dbReference>
<dbReference type="InterPro" id="IPR036371">
    <property type="entry name" value="TPK_B1-bd_sf"/>
</dbReference>
<name>A0A1T5MGY4_9FIRM</name>
<keyword evidence="1" id="KW-0808">Transferase</keyword>
<dbReference type="SUPFAM" id="SSF63862">
    <property type="entry name" value="Thiamin pyrophosphokinase, substrate-binding domain"/>
    <property type="match status" value="1"/>
</dbReference>
<dbReference type="SMART" id="SM00983">
    <property type="entry name" value="TPK_B1_binding"/>
    <property type="match status" value="1"/>
</dbReference>
<dbReference type="NCBIfam" id="TIGR01378">
    <property type="entry name" value="thi_PPkinase"/>
    <property type="match status" value="1"/>
</dbReference>
<dbReference type="GO" id="GO:0016301">
    <property type="term" value="F:kinase activity"/>
    <property type="evidence" value="ECO:0007669"/>
    <property type="project" value="UniProtKB-KW"/>
</dbReference>
<evidence type="ECO:0000313" key="7">
    <source>
        <dbReference type="EMBL" id="SKC87194.1"/>
    </source>
</evidence>
<dbReference type="InterPro" id="IPR006282">
    <property type="entry name" value="Thi_PPkinase"/>
</dbReference>
<evidence type="ECO:0000259" key="6">
    <source>
        <dbReference type="SMART" id="SM00983"/>
    </source>
</evidence>
<gene>
    <name evidence="7" type="ORF">SAMN02194393_04665</name>
</gene>
<dbReference type="GO" id="GO:0030975">
    <property type="term" value="F:thiamine binding"/>
    <property type="evidence" value="ECO:0007669"/>
    <property type="project" value="InterPro"/>
</dbReference>
<dbReference type="AlphaFoldDB" id="A0A1T5MGY4"/>
<dbReference type="OrthoDB" id="9804377at2"/>
<dbReference type="EC" id="2.7.6.2" evidence="5"/>
<dbReference type="GO" id="GO:0005524">
    <property type="term" value="F:ATP binding"/>
    <property type="evidence" value="ECO:0007669"/>
    <property type="project" value="UniProtKB-KW"/>
</dbReference>
<keyword evidence="4" id="KW-0067">ATP-binding</keyword>
<dbReference type="EMBL" id="FUZT01000015">
    <property type="protein sequence ID" value="SKC87194.1"/>
    <property type="molecule type" value="Genomic_DNA"/>
</dbReference>
<evidence type="ECO:0000256" key="5">
    <source>
        <dbReference type="NCBIfam" id="TIGR01378"/>
    </source>
</evidence>
<dbReference type="PANTHER" id="PTHR41299">
    <property type="entry name" value="THIAMINE PYROPHOSPHOKINASE"/>
    <property type="match status" value="1"/>
</dbReference>
<dbReference type="STRING" id="36842.SAMN02194393_04665"/>
<dbReference type="InterPro" id="IPR053149">
    <property type="entry name" value="TPK"/>
</dbReference>
<evidence type="ECO:0000256" key="1">
    <source>
        <dbReference type="ARBA" id="ARBA00022679"/>
    </source>
</evidence>
<dbReference type="PANTHER" id="PTHR41299:SF1">
    <property type="entry name" value="THIAMINE PYROPHOSPHOKINASE"/>
    <property type="match status" value="1"/>
</dbReference>
<dbReference type="Gene3D" id="3.40.50.10240">
    <property type="entry name" value="Thiamin pyrophosphokinase, catalytic domain"/>
    <property type="match status" value="1"/>
</dbReference>
<feature type="domain" description="Thiamin pyrophosphokinase thiamin-binding" evidence="6">
    <location>
        <begin position="143"/>
        <end position="208"/>
    </location>
</feature>
<dbReference type="RefSeq" id="WP_079495105.1">
    <property type="nucleotide sequence ID" value="NZ_FUZT01000015.1"/>
</dbReference>
<evidence type="ECO:0000256" key="3">
    <source>
        <dbReference type="ARBA" id="ARBA00022777"/>
    </source>
</evidence>
<dbReference type="Pfam" id="PF04263">
    <property type="entry name" value="TPK_catalytic"/>
    <property type="match status" value="1"/>
</dbReference>
<dbReference type="InterPro" id="IPR007373">
    <property type="entry name" value="Thiamin_PyroPKinase_B1-bd"/>
</dbReference>
<organism evidence="7 8">
    <name type="scientific">Maledivibacter halophilus</name>
    <dbReference type="NCBI Taxonomy" id="36842"/>
    <lineage>
        <taxon>Bacteria</taxon>
        <taxon>Bacillati</taxon>
        <taxon>Bacillota</taxon>
        <taxon>Clostridia</taxon>
        <taxon>Peptostreptococcales</taxon>
        <taxon>Caminicellaceae</taxon>
        <taxon>Maledivibacter</taxon>
    </lineage>
</organism>
<evidence type="ECO:0000313" key="8">
    <source>
        <dbReference type="Proteomes" id="UP000190285"/>
    </source>
</evidence>
<proteinExistence type="predicted"/>
<sequence>MKCIIVSNGDIYDYSFYKDILDDSDYIICADGGAKHLIKMDIAPNIIIGDFDSITPEDKALFMEKNIEFYKFPRNKDATDTELALDLAISKKPSEIIFIGTIGSRMDHTIANVTLLKKVLDNGIKGRIINENNEICLLNNKNSKMILSDAKGYYISIIPLSVKVKGVTLKGLKYPLKDVEIPLGSTLGISNEIDKDLASIEFKEGLLLIIKAKD</sequence>
<evidence type="ECO:0000256" key="2">
    <source>
        <dbReference type="ARBA" id="ARBA00022741"/>
    </source>
</evidence>
<dbReference type="CDD" id="cd07995">
    <property type="entry name" value="TPK"/>
    <property type="match status" value="1"/>
</dbReference>
<keyword evidence="8" id="KW-1185">Reference proteome</keyword>
<dbReference type="InterPro" id="IPR036759">
    <property type="entry name" value="TPK_catalytic_sf"/>
</dbReference>
<dbReference type="InterPro" id="IPR007371">
    <property type="entry name" value="TPK_catalytic"/>
</dbReference>